<sequence>MKHLMTYPVLIPLALILGMAPFLPEPHLVEKIRMLSAGTLSRPIDIFDLFWHAWPLALLGFKAGRDLGRRVSGRRGQ</sequence>
<name>A0A0C1TPZ6_9BACT</name>
<evidence type="ECO:0000313" key="1">
    <source>
        <dbReference type="EMBL" id="KIE41373.1"/>
    </source>
</evidence>
<evidence type="ECO:0000313" key="2">
    <source>
        <dbReference type="Proteomes" id="UP000031433"/>
    </source>
</evidence>
<dbReference type="AlphaFoldDB" id="A0A0C1TPZ6"/>
<dbReference type="RefSeq" id="WP_039643066.1">
    <property type="nucleotide sequence ID" value="NZ_JXBL01000001.1"/>
</dbReference>
<reference evidence="1 2" key="1">
    <citation type="submission" date="2015-01" db="EMBL/GenBank/DDBJ databases">
        <title>Genome sequence of the anaerobic bacterium Geobacter soli GSS01, a dissimilatory Fe(III) reducer from soil.</title>
        <authorList>
            <person name="Yang G."/>
            <person name="Zhou S."/>
        </authorList>
    </citation>
    <scope>NUCLEOTIDE SEQUENCE [LARGE SCALE GENOMIC DNA]</scope>
    <source>
        <strain evidence="1 2">GSS01</strain>
    </source>
</reference>
<dbReference type="Proteomes" id="UP000031433">
    <property type="component" value="Unassembled WGS sequence"/>
</dbReference>
<dbReference type="EMBL" id="JXBL01000001">
    <property type="protein sequence ID" value="KIE41373.1"/>
    <property type="molecule type" value="Genomic_DNA"/>
</dbReference>
<gene>
    <name evidence="1" type="ORF">SE37_01375</name>
</gene>
<evidence type="ECO:0008006" key="3">
    <source>
        <dbReference type="Google" id="ProtNLM"/>
    </source>
</evidence>
<keyword evidence="2" id="KW-1185">Reference proteome</keyword>
<organism evidence="1 2">
    <name type="scientific">Geobacter soli</name>
    <dbReference type="NCBI Taxonomy" id="1510391"/>
    <lineage>
        <taxon>Bacteria</taxon>
        <taxon>Pseudomonadati</taxon>
        <taxon>Thermodesulfobacteriota</taxon>
        <taxon>Desulfuromonadia</taxon>
        <taxon>Geobacterales</taxon>
        <taxon>Geobacteraceae</taxon>
        <taxon>Geobacter</taxon>
    </lineage>
</organism>
<proteinExistence type="predicted"/>
<accession>A0A0C1TPZ6</accession>
<comment type="caution">
    <text evidence="1">The sequence shown here is derived from an EMBL/GenBank/DDBJ whole genome shotgun (WGS) entry which is preliminary data.</text>
</comment>
<protein>
    <recommendedName>
        <fullName evidence="3">RND transporter</fullName>
    </recommendedName>
</protein>